<dbReference type="GO" id="GO:0005829">
    <property type="term" value="C:cytosol"/>
    <property type="evidence" value="ECO:0007669"/>
    <property type="project" value="TreeGrafter"/>
</dbReference>
<dbReference type="CDD" id="cd00038">
    <property type="entry name" value="CAP_ED"/>
    <property type="match status" value="1"/>
</dbReference>
<dbReference type="GO" id="GO:0003700">
    <property type="term" value="F:DNA-binding transcription factor activity"/>
    <property type="evidence" value="ECO:0007669"/>
    <property type="project" value="TreeGrafter"/>
</dbReference>
<feature type="domain" description="Cyclic nucleotide-binding" evidence="1">
    <location>
        <begin position="13"/>
        <end position="82"/>
    </location>
</feature>
<dbReference type="EMBL" id="BOMQ01000018">
    <property type="protein sequence ID" value="GIE48002.1"/>
    <property type="molecule type" value="Genomic_DNA"/>
</dbReference>
<dbReference type="InterPro" id="IPR018490">
    <property type="entry name" value="cNMP-bd_dom_sf"/>
</dbReference>
<dbReference type="AlphaFoldDB" id="A0A919JEC4"/>
<evidence type="ECO:0000259" key="1">
    <source>
        <dbReference type="PROSITE" id="PS50042"/>
    </source>
</evidence>
<evidence type="ECO:0000313" key="2">
    <source>
        <dbReference type="EMBL" id="GIE48002.1"/>
    </source>
</evidence>
<accession>A0A919JEC4</accession>
<dbReference type="SUPFAM" id="SSF51206">
    <property type="entry name" value="cAMP-binding domain-like"/>
    <property type="match status" value="1"/>
</dbReference>
<comment type="caution">
    <text evidence="2">The sequence shown here is derived from an EMBL/GenBank/DDBJ whole genome shotgun (WGS) entry which is preliminary data.</text>
</comment>
<dbReference type="Pfam" id="PF00027">
    <property type="entry name" value="cNMP_binding"/>
    <property type="match status" value="1"/>
</dbReference>
<name>A0A919JEC4_9ACTN</name>
<dbReference type="Gene3D" id="2.60.120.10">
    <property type="entry name" value="Jelly Rolls"/>
    <property type="match status" value="1"/>
</dbReference>
<keyword evidence="3" id="KW-1185">Reference proteome</keyword>
<dbReference type="InterPro" id="IPR050397">
    <property type="entry name" value="Env_Response_Regulators"/>
</dbReference>
<organism evidence="2 3">
    <name type="scientific">Actinoplanes nipponensis</name>
    <dbReference type="NCBI Taxonomy" id="135950"/>
    <lineage>
        <taxon>Bacteria</taxon>
        <taxon>Bacillati</taxon>
        <taxon>Actinomycetota</taxon>
        <taxon>Actinomycetes</taxon>
        <taxon>Micromonosporales</taxon>
        <taxon>Micromonosporaceae</taxon>
        <taxon>Actinoplanes</taxon>
    </lineage>
</organism>
<reference evidence="2" key="1">
    <citation type="submission" date="2021-01" db="EMBL/GenBank/DDBJ databases">
        <title>Whole genome shotgun sequence of Actinoplanes nipponensis NBRC 14063.</title>
        <authorList>
            <person name="Komaki H."/>
            <person name="Tamura T."/>
        </authorList>
    </citation>
    <scope>NUCLEOTIDE SEQUENCE</scope>
    <source>
        <strain evidence="2">NBRC 14063</strain>
    </source>
</reference>
<dbReference type="PROSITE" id="PS50042">
    <property type="entry name" value="CNMP_BINDING_3"/>
    <property type="match status" value="1"/>
</dbReference>
<proteinExistence type="predicted"/>
<protein>
    <recommendedName>
        <fullName evidence="1">Cyclic nucleotide-binding domain-containing protein</fullName>
    </recommendedName>
</protein>
<dbReference type="Proteomes" id="UP000647172">
    <property type="component" value="Unassembled WGS sequence"/>
</dbReference>
<dbReference type="RefSeq" id="WP_203766334.1">
    <property type="nucleotide sequence ID" value="NZ_BAAAYJ010000009.1"/>
</dbReference>
<gene>
    <name evidence="2" type="ORF">Ani05nite_15360</name>
</gene>
<sequence>MFTTVEMLAEQPFLAGLTEHQLGLLAPLTSRSMFHAGNRIFAQGTPAEQFWLITDGRVYLDAEVPGYDNFVLETLKPGAVLGWSWLFPPYRWHFGAVATSTTHTLTFNGPLVRALCQRDPALGFELTSRFLRVMGERLQSARQRLQECQRAAGHHSDL</sequence>
<dbReference type="InterPro" id="IPR000595">
    <property type="entry name" value="cNMP-bd_dom"/>
</dbReference>
<evidence type="ECO:0000313" key="3">
    <source>
        <dbReference type="Proteomes" id="UP000647172"/>
    </source>
</evidence>
<dbReference type="InterPro" id="IPR014710">
    <property type="entry name" value="RmlC-like_jellyroll"/>
</dbReference>
<dbReference type="PANTHER" id="PTHR24567">
    <property type="entry name" value="CRP FAMILY TRANSCRIPTIONAL REGULATORY PROTEIN"/>
    <property type="match status" value="1"/>
</dbReference>
<dbReference type="PANTHER" id="PTHR24567:SF74">
    <property type="entry name" value="HTH-TYPE TRANSCRIPTIONAL REGULATOR ARCR"/>
    <property type="match status" value="1"/>
</dbReference>